<reference evidence="1 2" key="1">
    <citation type="submission" date="2011-01" db="EMBL/GenBank/DDBJ databases">
        <authorList>
            <person name="Durkin A.S."/>
            <person name="Madupu R."/>
            <person name="Torralba M."/>
            <person name="Gillis M."/>
            <person name="Methe B."/>
            <person name="Sutton G."/>
            <person name="Nelson K.E."/>
        </authorList>
    </citation>
    <scope>NUCLEOTIDE SEQUENCE [LARGE SCALE GENOMIC DNA]</scope>
    <source>
        <strain evidence="1 2">ACS-065-V-Col13</strain>
    </source>
</reference>
<evidence type="ECO:0000313" key="1">
    <source>
        <dbReference type="EMBL" id="EGC82688.1"/>
    </source>
</evidence>
<dbReference type="Proteomes" id="UP000005286">
    <property type="component" value="Unassembled WGS sequence"/>
</dbReference>
<organism evidence="1 2">
    <name type="scientific">Anaerococcus prevotii ACS-065-V-Col13</name>
    <dbReference type="NCBI Taxonomy" id="879305"/>
    <lineage>
        <taxon>Bacteria</taxon>
        <taxon>Bacillati</taxon>
        <taxon>Bacillota</taxon>
        <taxon>Tissierellia</taxon>
        <taxon>Tissierellales</taxon>
        <taxon>Peptoniphilaceae</taxon>
        <taxon>Anaerococcus</taxon>
    </lineage>
</organism>
<accession>F0GU09</accession>
<dbReference type="RefSeq" id="WP_004834086.1">
    <property type="nucleotide sequence ID" value="NZ_AEXM01000010.1"/>
</dbReference>
<dbReference type="AlphaFoldDB" id="F0GU09"/>
<protein>
    <submittedName>
        <fullName evidence="1">Uncharacterized protein</fullName>
    </submittedName>
</protein>
<dbReference type="EMBL" id="AEXM01000010">
    <property type="protein sequence ID" value="EGC82688.1"/>
    <property type="molecule type" value="Genomic_DNA"/>
</dbReference>
<evidence type="ECO:0000313" key="2">
    <source>
        <dbReference type="Proteomes" id="UP000005286"/>
    </source>
</evidence>
<dbReference type="eggNOG" id="ENOG5033Z7Q">
    <property type="taxonomic scope" value="Bacteria"/>
</dbReference>
<name>F0GU09_9FIRM</name>
<gene>
    <name evidence="1" type="ORF">HMPREF9290_1619</name>
</gene>
<proteinExistence type="predicted"/>
<dbReference type="PATRIC" id="fig|879305.3.peg.290"/>
<dbReference type="STRING" id="879305.HMPREF9290_1619"/>
<comment type="caution">
    <text evidence="1">The sequence shown here is derived from an EMBL/GenBank/DDBJ whole genome shotgun (WGS) entry which is preliminary data.</text>
</comment>
<keyword evidence="2" id="KW-1185">Reference proteome</keyword>
<sequence length="160" mass="18589">MTDDIIAILPESITGVGIGSRIYRVESTELDTRTPTHYLKNMYDARGKTKKLVDKYINKRIQIGRNYPYVIDTDHVFFAIKFRTSSYDEQTRAFVNVKYVDRIEDSSVVLVTGERIDSLNVKDTLISNRINALVFYLELMAKSLADCNRNINYIREKFMD</sequence>